<feature type="chain" id="PRO_5035850038" evidence="1">
    <location>
        <begin position="26"/>
        <end position="318"/>
    </location>
</feature>
<dbReference type="OrthoDB" id="5891075at2759"/>
<dbReference type="AlphaFoldDB" id="A0A8S9ZER6"/>
<proteinExistence type="predicted"/>
<evidence type="ECO:0000313" key="3">
    <source>
        <dbReference type="Proteomes" id="UP000605970"/>
    </source>
</evidence>
<dbReference type="EMBL" id="JABEBT010000122">
    <property type="protein sequence ID" value="KAF7630980.1"/>
    <property type="molecule type" value="Genomic_DNA"/>
</dbReference>
<reference evidence="2" key="1">
    <citation type="journal article" date="2020" name="Ecol. Evol.">
        <title>Genome structure and content of the rice root-knot nematode (Meloidogyne graminicola).</title>
        <authorList>
            <person name="Phan N.T."/>
            <person name="Danchin E.G.J."/>
            <person name="Klopp C."/>
            <person name="Perfus-Barbeoch L."/>
            <person name="Kozlowski D.K."/>
            <person name="Koutsovoulos G.D."/>
            <person name="Lopez-Roques C."/>
            <person name="Bouchez O."/>
            <person name="Zahm M."/>
            <person name="Besnard G."/>
            <person name="Bellafiore S."/>
        </authorList>
    </citation>
    <scope>NUCLEOTIDE SEQUENCE</scope>
    <source>
        <strain evidence="2">VN-18</strain>
    </source>
</reference>
<evidence type="ECO:0000313" key="2">
    <source>
        <dbReference type="EMBL" id="KAF7630980.1"/>
    </source>
</evidence>
<sequence>MKTNCIIILLASAFLLLFLLHGFKCNKTETKSNTKVNEKGKSVNNTKDKKLETTTIKIKTTMKTDQMTKKIQPKMNSSTEFPTSIKAAKHSTTIEVKEEKSTPSINKSTNLVNKKNYNECPITSKLYFNSLGTAGNERKMNCTEPGCFYVYEQHNMGWDFPAYLVDNKKKNKALYLTGCRYDIPYLLDRNEGNERVYRAMSALRACYIGKKREAVDSNHCQPEYEKEGLKSLNQGMDKSHRKDGQRDTWAGRFLPSTQNRCFVDFLDGIFYVDDNGKGLVVCCNNGTLSEHELGLFKSACLGRTQEVNNLDWRREVDD</sequence>
<keyword evidence="1" id="KW-0732">Signal</keyword>
<organism evidence="2 3">
    <name type="scientific">Meloidogyne graminicola</name>
    <dbReference type="NCBI Taxonomy" id="189291"/>
    <lineage>
        <taxon>Eukaryota</taxon>
        <taxon>Metazoa</taxon>
        <taxon>Ecdysozoa</taxon>
        <taxon>Nematoda</taxon>
        <taxon>Chromadorea</taxon>
        <taxon>Rhabditida</taxon>
        <taxon>Tylenchina</taxon>
        <taxon>Tylenchomorpha</taxon>
        <taxon>Tylenchoidea</taxon>
        <taxon>Meloidogynidae</taxon>
        <taxon>Meloidogyninae</taxon>
        <taxon>Meloidogyne</taxon>
    </lineage>
</organism>
<keyword evidence="3" id="KW-1185">Reference proteome</keyword>
<dbReference type="Proteomes" id="UP000605970">
    <property type="component" value="Unassembled WGS sequence"/>
</dbReference>
<evidence type="ECO:0000256" key="1">
    <source>
        <dbReference type="SAM" id="SignalP"/>
    </source>
</evidence>
<accession>A0A8S9ZER6</accession>
<gene>
    <name evidence="2" type="ORF">Mgra_00008754</name>
</gene>
<feature type="signal peptide" evidence="1">
    <location>
        <begin position="1"/>
        <end position="25"/>
    </location>
</feature>
<comment type="caution">
    <text evidence="2">The sequence shown here is derived from an EMBL/GenBank/DDBJ whole genome shotgun (WGS) entry which is preliminary data.</text>
</comment>
<name>A0A8S9ZER6_9BILA</name>
<protein>
    <submittedName>
        <fullName evidence="2">Uncharacterized protein</fullName>
    </submittedName>
</protein>